<keyword evidence="3" id="KW-1185">Reference proteome</keyword>
<feature type="region of interest" description="Disordered" evidence="1">
    <location>
        <begin position="59"/>
        <end position="134"/>
    </location>
</feature>
<feature type="non-terminal residue" evidence="2">
    <location>
        <position position="1"/>
    </location>
</feature>
<accession>A0AAD2H9N2</accession>
<dbReference type="AlphaFoldDB" id="A0AAD2H9N2"/>
<evidence type="ECO:0000256" key="1">
    <source>
        <dbReference type="SAM" id="MobiDB-lite"/>
    </source>
</evidence>
<sequence>DGQLYMAETGWNCLICYGTDHPTGLCHLPSINGWPGPTSKTIAAFIDYSWKATSRMRNDLYGRRNGNDAAGQTSGGNQQNSNLPPHLHRRRDNAQDQGRGRGGKPSNRGRGRENRGRGGKQPRRDRDFRNYYEY</sequence>
<gene>
    <name evidence="2" type="ORF">MYCIT1_LOCUS18454</name>
</gene>
<dbReference type="Proteomes" id="UP001295794">
    <property type="component" value="Unassembled WGS sequence"/>
</dbReference>
<proteinExistence type="predicted"/>
<comment type="caution">
    <text evidence="2">The sequence shown here is derived from an EMBL/GenBank/DDBJ whole genome shotgun (WGS) entry which is preliminary data.</text>
</comment>
<evidence type="ECO:0000313" key="2">
    <source>
        <dbReference type="EMBL" id="CAK5272654.1"/>
    </source>
</evidence>
<evidence type="ECO:0000313" key="3">
    <source>
        <dbReference type="Proteomes" id="UP001295794"/>
    </source>
</evidence>
<dbReference type="EMBL" id="CAVNYO010000183">
    <property type="protein sequence ID" value="CAK5272654.1"/>
    <property type="molecule type" value="Genomic_DNA"/>
</dbReference>
<name>A0AAD2H9N2_9AGAR</name>
<feature type="compositionally biased region" description="Polar residues" evidence="1">
    <location>
        <begin position="70"/>
        <end position="83"/>
    </location>
</feature>
<organism evidence="2 3">
    <name type="scientific">Mycena citricolor</name>
    <dbReference type="NCBI Taxonomy" id="2018698"/>
    <lineage>
        <taxon>Eukaryota</taxon>
        <taxon>Fungi</taxon>
        <taxon>Dikarya</taxon>
        <taxon>Basidiomycota</taxon>
        <taxon>Agaricomycotina</taxon>
        <taxon>Agaricomycetes</taxon>
        <taxon>Agaricomycetidae</taxon>
        <taxon>Agaricales</taxon>
        <taxon>Marasmiineae</taxon>
        <taxon>Mycenaceae</taxon>
        <taxon>Mycena</taxon>
    </lineage>
</organism>
<reference evidence="2" key="1">
    <citation type="submission" date="2023-11" db="EMBL/GenBank/DDBJ databases">
        <authorList>
            <person name="De Vega J J."/>
            <person name="De Vega J J."/>
        </authorList>
    </citation>
    <scope>NUCLEOTIDE SEQUENCE</scope>
</reference>
<feature type="compositionally biased region" description="Basic and acidic residues" evidence="1">
    <location>
        <begin position="110"/>
        <end position="134"/>
    </location>
</feature>
<protein>
    <submittedName>
        <fullName evidence="2">Uncharacterized protein</fullName>
    </submittedName>
</protein>